<gene>
    <name evidence="10" type="primary">atmQ</name>
    <name evidence="10" type="ORF">DIS24_g12417</name>
</gene>
<keyword evidence="6 7" id="KW-0349">Heme</keyword>
<feature type="region of interest" description="Disordered" evidence="8">
    <location>
        <begin position="282"/>
        <end position="306"/>
    </location>
</feature>
<dbReference type="PANTHER" id="PTHR46206:SF7">
    <property type="entry name" value="P450, PUTATIVE (EUROFUNG)-RELATED"/>
    <property type="match status" value="1"/>
</dbReference>
<evidence type="ECO:0000256" key="8">
    <source>
        <dbReference type="SAM" id="MobiDB-lite"/>
    </source>
</evidence>
<keyword evidence="5 6" id="KW-0408">Iron</keyword>
<dbReference type="InterPro" id="IPR001128">
    <property type="entry name" value="Cyt_P450"/>
</dbReference>
<comment type="cofactor">
    <cofactor evidence="1 6">
        <name>heme</name>
        <dbReference type="ChEBI" id="CHEBI:30413"/>
    </cofactor>
</comment>
<organism evidence="10 11">
    <name type="scientific">Lasiodiplodia hormozganensis</name>
    <dbReference type="NCBI Taxonomy" id="869390"/>
    <lineage>
        <taxon>Eukaryota</taxon>
        <taxon>Fungi</taxon>
        <taxon>Dikarya</taxon>
        <taxon>Ascomycota</taxon>
        <taxon>Pezizomycotina</taxon>
        <taxon>Dothideomycetes</taxon>
        <taxon>Dothideomycetes incertae sedis</taxon>
        <taxon>Botryosphaeriales</taxon>
        <taxon>Botryosphaeriaceae</taxon>
        <taxon>Lasiodiplodia</taxon>
    </lineage>
</organism>
<dbReference type="InterPro" id="IPR002403">
    <property type="entry name" value="Cyt_P450_E_grp-IV"/>
</dbReference>
<accession>A0AA39TJ98</accession>
<dbReference type="EMBL" id="JAUJDW010000267">
    <property type="protein sequence ID" value="KAK0609184.1"/>
    <property type="molecule type" value="Genomic_DNA"/>
</dbReference>
<dbReference type="PANTHER" id="PTHR46206">
    <property type="entry name" value="CYTOCHROME P450"/>
    <property type="match status" value="1"/>
</dbReference>
<dbReference type="Pfam" id="PF00067">
    <property type="entry name" value="p450"/>
    <property type="match status" value="1"/>
</dbReference>
<dbReference type="AlphaFoldDB" id="A0AA39TJ98"/>
<evidence type="ECO:0000313" key="10">
    <source>
        <dbReference type="EMBL" id="KAK0609184.1"/>
    </source>
</evidence>
<keyword evidence="7 10" id="KW-0503">Monooxygenase</keyword>
<keyword evidence="9" id="KW-0472">Membrane</keyword>
<keyword evidence="4 7" id="KW-0560">Oxidoreductase</keyword>
<keyword evidence="9" id="KW-0812">Transmembrane</keyword>
<dbReference type="InterPro" id="IPR036396">
    <property type="entry name" value="Cyt_P450_sf"/>
</dbReference>
<evidence type="ECO:0000256" key="6">
    <source>
        <dbReference type="PIRSR" id="PIRSR602403-1"/>
    </source>
</evidence>
<evidence type="ECO:0000256" key="7">
    <source>
        <dbReference type="RuleBase" id="RU000461"/>
    </source>
</evidence>
<dbReference type="PRINTS" id="PR00465">
    <property type="entry name" value="EP450IV"/>
</dbReference>
<protein>
    <submittedName>
        <fullName evidence="10">Cytochrome P450 monooxygenase atmQ</fullName>
    </submittedName>
</protein>
<evidence type="ECO:0000256" key="9">
    <source>
        <dbReference type="SAM" id="Phobius"/>
    </source>
</evidence>
<dbReference type="GO" id="GO:0005506">
    <property type="term" value="F:iron ion binding"/>
    <property type="evidence" value="ECO:0007669"/>
    <property type="project" value="InterPro"/>
</dbReference>
<reference evidence="10" key="1">
    <citation type="submission" date="2023-06" db="EMBL/GenBank/DDBJ databases">
        <title>Multi-omics analyses reveal the molecular pathogenesis toolkit of Lasiodiplodia hormozganensis, a cross-kingdom pathogen.</title>
        <authorList>
            <person name="Felix C."/>
            <person name="Meneses R."/>
            <person name="Goncalves M.F.M."/>
            <person name="Tilleman L."/>
            <person name="Duarte A.S."/>
            <person name="Jorrin-Novo J.V."/>
            <person name="Van De Peer Y."/>
            <person name="Deforce D."/>
            <person name="Van Nieuwerburgh F."/>
            <person name="Esteves A.C."/>
            <person name="Alves A."/>
        </authorList>
    </citation>
    <scope>NUCLEOTIDE SEQUENCE</scope>
    <source>
        <strain evidence="10">CBS 339.90</strain>
    </source>
</reference>
<dbReference type="GO" id="GO:0020037">
    <property type="term" value="F:heme binding"/>
    <property type="evidence" value="ECO:0007669"/>
    <property type="project" value="InterPro"/>
</dbReference>
<keyword evidence="11" id="KW-1185">Reference proteome</keyword>
<keyword evidence="3 6" id="KW-0479">Metal-binding</keyword>
<dbReference type="InterPro" id="IPR017972">
    <property type="entry name" value="Cyt_P450_CS"/>
</dbReference>
<dbReference type="SUPFAM" id="SSF48264">
    <property type="entry name" value="Cytochrome P450"/>
    <property type="match status" value="1"/>
</dbReference>
<evidence type="ECO:0000256" key="1">
    <source>
        <dbReference type="ARBA" id="ARBA00001971"/>
    </source>
</evidence>
<dbReference type="Gene3D" id="1.10.630.10">
    <property type="entry name" value="Cytochrome P450"/>
    <property type="match status" value="1"/>
</dbReference>
<evidence type="ECO:0000256" key="2">
    <source>
        <dbReference type="ARBA" id="ARBA00010617"/>
    </source>
</evidence>
<evidence type="ECO:0000313" key="11">
    <source>
        <dbReference type="Proteomes" id="UP001175001"/>
    </source>
</evidence>
<name>A0AA39TJ98_9PEZI</name>
<dbReference type="Proteomes" id="UP001175001">
    <property type="component" value="Unassembled WGS sequence"/>
</dbReference>
<evidence type="ECO:0000256" key="4">
    <source>
        <dbReference type="ARBA" id="ARBA00023002"/>
    </source>
</evidence>
<dbReference type="GO" id="GO:0016705">
    <property type="term" value="F:oxidoreductase activity, acting on paired donors, with incorporation or reduction of molecular oxygen"/>
    <property type="evidence" value="ECO:0007669"/>
    <property type="project" value="InterPro"/>
</dbReference>
<comment type="similarity">
    <text evidence="2 7">Belongs to the cytochrome P450 family.</text>
</comment>
<feature type="transmembrane region" description="Helical" evidence="9">
    <location>
        <begin position="34"/>
        <end position="57"/>
    </location>
</feature>
<feature type="binding site" description="axial binding residue" evidence="6">
    <location>
        <position position="488"/>
    </location>
    <ligand>
        <name>heme</name>
        <dbReference type="ChEBI" id="CHEBI:30413"/>
    </ligand>
    <ligandPart>
        <name>Fe</name>
        <dbReference type="ChEBI" id="CHEBI:18248"/>
    </ligandPart>
</feature>
<sequence length="557" mass="62521">MASLNTSSFFHDPLLLSRDLHVEMPILVVGNVRLLLFSSTSALLVSIAAAVVAAVFLRRDPLAAFPVIGKEWGDEKTRRERFVTGAKQIYLDGYKKFKDGVYQITTVRQSRTIVIAPKFLDELRKLPDDVVCNQCAADETLESRYTKLNTHEPLHGHVMKTLLTPGLRRLNPRISTTITTAVHAALPSSSTWISVNANTALLHIVAAATGAIGVGSPLCLDQQYLDVSVQYAANVMRAMAAASRVPVWCRRVVAPWLKEVRELDGFVRKVEGFMGKVIRERRAREKEQKEGGEGQEGEKGQKGEKPEDMLQWTMDAAGRFGLDAEWKVVRAYLGFVFAAIHSTTVVATNILFNLAAMPEFTAELREEIASVLARHDGVMTFQALQEMLKLDSFMKETFRLYPLQFANFQRKVLKPFALSTGQIIPANTVIEVPSMAVSLDPTVFPDAARFDPLRFYRLRTAPGADPSAHQFATVSEDALNFGWGRHACPGRFFAANEIKMVVAAVLLEWDVKMPEVKEGECVEMEREWEGRRWRNWEYGNFCFPVPTRELLFRKIKA</sequence>
<dbReference type="CDD" id="cd11041">
    <property type="entry name" value="CYP503A1-like"/>
    <property type="match status" value="1"/>
</dbReference>
<comment type="caution">
    <text evidence="10">The sequence shown here is derived from an EMBL/GenBank/DDBJ whole genome shotgun (WGS) entry which is preliminary data.</text>
</comment>
<dbReference type="GO" id="GO:0004497">
    <property type="term" value="F:monooxygenase activity"/>
    <property type="evidence" value="ECO:0007669"/>
    <property type="project" value="UniProtKB-KW"/>
</dbReference>
<keyword evidence="9" id="KW-1133">Transmembrane helix</keyword>
<dbReference type="PROSITE" id="PS00086">
    <property type="entry name" value="CYTOCHROME_P450"/>
    <property type="match status" value="1"/>
</dbReference>
<evidence type="ECO:0000256" key="5">
    <source>
        <dbReference type="ARBA" id="ARBA00023004"/>
    </source>
</evidence>
<proteinExistence type="inferred from homology"/>
<evidence type="ECO:0000256" key="3">
    <source>
        <dbReference type="ARBA" id="ARBA00022723"/>
    </source>
</evidence>